<sequence>MPEDTEVSSVRRHDAIAERYSQEVAKNEDTERIAQRRVELEAEQKRLVTALTKGYLDEKDLDAR</sequence>
<evidence type="ECO:0000313" key="2">
    <source>
        <dbReference type="Proteomes" id="UP000004508"/>
    </source>
</evidence>
<dbReference type="RefSeq" id="WP_007906777.1">
    <property type="nucleotide sequence ID" value="NZ_ADVG01000001.1"/>
</dbReference>
<dbReference type="InParanoid" id="D6TBT3"/>
<keyword evidence="2" id="KW-1185">Reference proteome</keyword>
<gene>
    <name evidence="1" type="ORF">Krac_11448</name>
</gene>
<dbReference type="AlphaFoldDB" id="D6TBT3"/>
<reference evidence="1 2" key="1">
    <citation type="journal article" date="2011" name="Stand. Genomic Sci.">
        <title>Non-contiguous finished genome sequence and contextual data of the filamentous soil bacterium Ktedonobacter racemifer type strain (SOSP1-21).</title>
        <authorList>
            <person name="Chang Y.J."/>
            <person name="Land M."/>
            <person name="Hauser L."/>
            <person name="Chertkov O."/>
            <person name="Del Rio T.G."/>
            <person name="Nolan M."/>
            <person name="Copeland A."/>
            <person name="Tice H."/>
            <person name="Cheng J.F."/>
            <person name="Lucas S."/>
            <person name="Han C."/>
            <person name="Goodwin L."/>
            <person name="Pitluck S."/>
            <person name="Ivanova N."/>
            <person name="Ovchinikova G."/>
            <person name="Pati A."/>
            <person name="Chen A."/>
            <person name="Palaniappan K."/>
            <person name="Mavromatis K."/>
            <person name="Liolios K."/>
            <person name="Brettin T."/>
            <person name="Fiebig A."/>
            <person name="Rohde M."/>
            <person name="Abt B."/>
            <person name="Goker M."/>
            <person name="Detter J.C."/>
            <person name="Woyke T."/>
            <person name="Bristow J."/>
            <person name="Eisen J.A."/>
            <person name="Markowitz V."/>
            <person name="Hugenholtz P."/>
            <person name="Kyrpides N.C."/>
            <person name="Klenk H.P."/>
            <person name="Lapidus A."/>
        </authorList>
    </citation>
    <scope>NUCLEOTIDE SEQUENCE [LARGE SCALE GENOMIC DNA]</scope>
    <source>
        <strain evidence="2">DSM 44963</strain>
    </source>
</reference>
<name>D6TBT3_KTERA</name>
<protein>
    <submittedName>
        <fullName evidence="1">Uncharacterized protein</fullName>
    </submittedName>
</protein>
<comment type="caution">
    <text evidence="1">The sequence shown here is derived from an EMBL/GenBank/DDBJ whole genome shotgun (WGS) entry which is preliminary data.</text>
</comment>
<evidence type="ECO:0000313" key="1">
    <source>
        <dbReference type="EMBL" id="EFH89865.1"/>
    </source>
</evidence>
<proteinExistence type="predicted"/>
<organism evidence="1 2">
    <name type="scientific">Ktedonobacter racemifer DSM 44963</name>
    <dbReference type="NCBI Taxonomy" id="485913"/>
    <lineage>
        <taxon>Bacteria</taxon>
        <taxon>Bacillati</taxon>
        <taxon>Chloroflexota</taxon>
        <taxon>Ktedonobacteria</taxon>
        <taxon>Ktedonobacterales</taxon>
        <taxon>Ktedonobacteraceae</taxon>
        <taxon>Ktedonobacter</taxon>
    </lineage>
</organism>
<dbReference type="EMBL" id="ADVG01000001">
    <property type="protein sequence ID" value="EFH89865.1"/>
    <property type="molecule type" value="Genomic_DNA"/>
</dbReference>
<dbReference type="STRING" id="485913.Krac_11448"/>
<accession>D6TBT3</accession>
<dbReference type="Proteomes" id="UP000004508">
    <property type="component" value="Unassembled WGS sequence"/>
</dbReference>